<evidence type="ECO:0000313" key="2">
    <source>
        <dbReference type="EMBL" id="MBB4906523.1"/>
    </source>
</evidence>
<keyword evidence="1" id="KW-0472">Membrane</keyword>
<dbReference type="EMBL" id="JACHJQ010000003">
    <property type="protein sequence ID" value="MBB4906523.1"/>
    <property type="molecule type" value="Genomic_DNA"/>
</dbReference>
<reference evidence="2 3" key="1">
    <citation type="submission" date="2020-08" db="EMBL/GenBank/DDBJ databases">
        <title>Genomic Encyclopedia of Type Strains, Phase III (KMG-III): the genomes of soil and plant-associated and newly described type strains.</title>
        <authorList>
            <person name="Whitman W."/>
        </authorList>
    </citation>
    <scope>NUCLEOTIDE SEQUENCE [LARGE SCALE GENOMIC DNA]</scope>
    <source>
        <strain evidence="2 3">CECT 8960</strain>
    </source>
</reference>
<sequence length="56" mass="5841">MLLKIIGAIIVIWVAFAVIGLVFKVLGFLLVAAAVVTIGAIGYSAIKGGSEKKQIR</sequence>
<evidence type="ECO:0000256" key="1">
    <source>
        <dbReference type="SAM" id="Phobius"/>
    </source>
</evidence>
<accession>A0A7W7VDS8</accession>
<proteinExistence type="predicted"/>
<dbReference type="RefSeq" id="WP_184810725.1">
    <property type="nucleotide sequence ID" value="NZ_JACHJQ010000003.1"/>
</dbReference>
<keyword evidence="3" id="KW-1185">Reference proteome</keyword>
<feature type="transmembrane region" description="Helical" evidence="1">
    <location>
        <begin position="5"/>
        <end position="23"/>
    </location>
</feature>
<gene>
    <name evidence="2" type="ORF">FHR82_002743</name>
</gene>
<keyword evidence="1" id="KW-1133">Transmembrane helix</keyword>
<evidence type="ECO:0000313" key="3">
    <source>
        <dbReference type="Proteomes" id="UP000520767"/>
    </source>
</evidence>
<name>A0A7W7VDS8_9PSEU</name>
<keyword evidence="1" id="KW-0812">Transmembrane</keyword>
<dbReference type="AlphaFoldDB" id="A0A7W7VDS8"/>
<protein>
    <submittedName>
        <fullName evidence="2">Putative membrane protein</fullName>
    </submittedName>
</protein>
<dbReference type="Proteomes" id="UP000520767">
    <property type="component" value="Unassembled WGS sequence"/>
</dbReference>
<comment type="caution">
    <text evidence="2">The sequence shown here is derived from an EMBL/GenBank/DDBJ whole genome shotgun (WGS) entry which is preliminary data.</text>
</comment>
<organism evidence="2 3">
    <name type="scientific">Actinophytocola algeriensis</name>
    <dbReference type="NCBI Taxonomy" id="1768010"/>
    <lineage>
        <taxon>Bacteria</taxon>
        <taxon>Bacillati</taxon>
        <taxon>Actinomycetota</taxon>
        <taxon>Actinomycetes</taxon>
        <taxon>Pseudonocardiales</taxon>
        <taxon>Pseudonocardiaceae</taxon>
    </lineage>
</organism>
<feature type="transmembrane region" description="Helical" evidence="1">
    <location>
        <begin position="29"/>
        <end position="46"/>
    </location>
</feature>